<accession>A0A0N4XY89</accession>
<evidence type="ECO:0000313" key="3">
    <source>
        <dbReference type="Proteomes" id="UP000271162"/>
    </source>
</evidence>
<organism evidence="4">
    <name type="scientific">Nippostrongylus brasiliensis</name>
    <name type="common">Rat hookworm</name>
    <dbReference type="NCBI Taxonomy" id="27835"/>
    <lineage>
        <taxon>Eukaryota</taxon>
        <taxon>Metazoa</taxon>
        <taxon>Ecdysozoa</taxon>
        <taxon>Nematoda</taxon>
        <taxon>Chromadorea</taxon>
        <taxon>Rhabditida</taxon>
        <taxon>Rhabditina</taxon>
        <taxon>Rhabditomorpha</taxon>
        <taxon>Strongyloidea</taxon>
        <taxon>Heligmosomidae</taxon>
        <taxon>Nippostrongylus</taxon>
    </lineage>
</organism>
<dbReference type="WBParaSite" id="NBR_0000803001-mRNA-1">
    <property type="protein sequence ID" value="NBR_0000803001-mRNA-1"/>
    <property type="gene ID" value="NBR_0000803001"/>
</dbReference>
<evidence type="ECO:0000313" key="4">
    <source>
        <dbReference type="WBParaSite" id="NBR_0000803001-mRNA-1"/>
    </source>
</evidence>
<name>A0A0N4XY89_NIPBR</name>
<evidence type="ECO:0000313" key="2">
    <source>
        <dbReference type="EMBL" id="VDL71620.1"/>
    </source>
</evidence>
<dbReference type="EMBL" id="UYSL01019954">
    <property type="protein sequence ID" value="VDL71620.1"/>
    <property type="molecule type" value="Genomic_DNA"/>
</dbReference>
<protein>
    <submittedName>
        <fullName evidence="2 4">Uncharacterized protein</fullName>
    </submittedName>
</protein>
<reference evidence="4" key="1">
    <citation type="submission" date="2017-02" db="UniProtKB">
        <authorList>
            <consortium name="WormBaseParasite"/>
        </authorList>
    </citation>
    <scope>IDENTIFICATION</scope>
</reference>
<keyword evidence="1" id="KW-0175">Coiled coil</keyword>
<sequence>MLLYFYKSSLKRLTVNLKTQIDTLRFQPEDAKAENQTFQRAISKLPTPERLHEMIVTQYQEFYRCTKRIAHFDASTRRLKRSWETRILYEQYLRRSFAQDPRRARTNEELRKALEELQHSIRDALQDAADIHHPEPKQEEVPALVDEDVINDNIEFVGEIDDLETVDGSSDEPAQQKSNHLRQHLQNQLRQARQGKNDLIMIIVSLRNQKTCQPRRFERGISEEILRQLVQAQDKKEAYEERITELERNLRALG</sequence>
<dbReference type="Proteomes" id="UP000271162">
    <property type="component" value="Unassembled WGS sequence"/>
</dbReference>
<proteinExistence type="predicted"/>
<reference evidence="2 3" key="2">
    <citation type="submission" date="2018-11" db="EMBL/GenBank/DDBJ databases">
        <authorList>
            <consortium name="Pathogen Informatics"/>
        </authorList>
    </citation>
    <scope>NUCLEOTIDE SEQUENCE [LARGE SCALE GENOMIC DNA]</scope>
</reference>
<gene>
    <name evidence="2" type="ORF">NBR_LOCUS8031</name>
</gene>
<feature type="coiled-coil region" evidence="1">
    <location>
        <begin position="222"/>
        <end position="249"/>
    </location>
</feature>
<keyword evidence="3" id="KW-1185">Reference proteome</keyword>
<dbReference type="AlphaFoldDB" id="A0A0N4XY89"/>
<evidence type="ECO:0000256" key="1">
    <source>
        <dbReference type="SAM" id="Coils"/>
    </source>
</evidence>